<feature type="compositionally biased region" description="Low complexity" evidence="1">
    <location>
        <begin position="25"/>
        <end position="38"/>
    </location>
</feature>
<protein>
    <submittedName>
        <fullName evidence="2">Uncharacterized protein</fullName>
    </submittedName>
</protein>
<reference evidence="2" key="1">
    <citation type="submission" date="2022-11" db="EMBL/GenBank/DDBJ databases">
        <authorList>
            <person name="Kikuchi T."/>
        </authorList>
    </citation>
    <scope>NUCLEOTIDE SEQUENCE</scope>
    <source>
        <strain evidence="2">PS1010</strain>
    </source>
</reference>
<dbReference type="AlphaFoldDB" id="A0A9P1NBC6"/>
<accession>A0A9P1NBC6</accession>
<name>A0A9P1NBC6_9PELO</name>
<organism evidence="2 3">
    <name type="scientific">Caenorhabditis angaria</name>
    <dbReference type="NCBI Taxonomy" id="860376"/>
    <lineage>
        <taxon>Eukaryota</taxon>
        <taxon>Metazoa</taxon>
        <taxon>Ecdysozoa</taxon>
        <taxon>Nematoda</taxon>
        <taxon>Chromadorea</taxon>
        <taxon>Rhabditida</taxon>
        <taxon>Rhabditina</taxon>
        <taxon>Rhabditomorpha</taxon>
        <taxon>Rhabditoidea</taxon>
        <taxon>Rhabditidae</taxon>
        <taxon>Peloderinae</taxon>
        <taxon>Caenorhabditis</taxon>
    </lineage>
</organism>
<evidence type="ECO:0000313" key="2">
    <source>
        <dbReference type="EMBL" id="CAI5456670.1"/>
    </source>
</evidence>
<evidence type="ECO:0000256" key="1">
    <source>
        <dbReference type="SAM" id="MobiDB-lite"/>
    </source>
</evidence>
<proteinExistence type="predicted"/>
<dbReference type="Proteomes" id="UP001152747">
    <property type="component" value="Unassembled WGS sequence"/>
</dbReference>
<sequence length="350" mass="40382">MHTLGPFALPGYFLAQIPTSQAQKQAPPQLPSTSQPSPAHTSTQAISQALMQNPRKRPNEGQKPSQTTWTRFGDLWFLECEPPAKMPTTTPYWINMAKRAAENNKMKYANHDDILFMEEYMEEVKIPNVEKQSAHQVCFRIQRSLVFMRLQPSIFSSCLDVLLRRSLSIVKGDLNLSAFDVRFIHPQLPNGQKLFFNKTFSKENVKAMVNELVVAEKQNPKFHFDENLQVHIIIAKKRFVKYVLGETNTLLKAIAVILYNDLQKNDKVFSMNFVHLLRDEKHQEWAALFLLKTYDLMHVEFTLQSLPIIAQKMADYEFTVMTNNSRVYFNKGQAKKINLVEINGKFDAVI</sequence>
<evidence type="ECO:0000313" key="3">
    <source>
        <dbReference type="Proteomes" id="UP001152747"/>
    </source>
</evidence>
<feature type="region of interest" description="Disordered" evidence="1">
    <location>
        <begin position="19"/>
        <end position="44"/>
    </location>
</feature>
<gene>
    <name evidence="2" type="ORF">CAMP_LOCUS19307</name>
</gene>
<comment type="caution">
    <text evidence="2">The sequence shown here is derived from an EMBL/GenBank/DDBJ whole genome shotgun (WGS) entry which is preliminary data.</text>
</comment>
<dbReference type="EMBL" id="CANHGI010000006">
    <property type="protein sequence ID" value="CAI5456670.1"/>
    <property type="molecule type" value="Genomic_DNA"/>
</dbReference>
<keyword evidence="3" id="KW-1185">Reference proteome</keyword>